<dbReference type="GO" id="GO:0019346">
    <property type="term" value="P:transsulfuration"/>
    <property type="evidence" value="ECO:0007669"/>
    <property type="project" value="InterPro"/>
</dbReference>
<evidence type="ECO:0000313" key="10">
    <source>
        <dbReference type="EMBL" id="CAG37677.1"/>
    </source>
</evidence>
<dbReference type="InterPro" id="IPR015421">
    <property type="entry name" value="PyrdxlP-dep_Trfase_major"/>
</dbReference>
<protein>
    <submittedName>
        <fullName evidence="10">Probable cystathionine beta-lyase</fullName>
    </submittedName>
</protein>
<keyword evidence="3 8" id="KW-0663">Pyridoxal phosphate</keyword>
<sequence length="386" mass="42717">MQEITRLICQTKDCHSEGEKRVESINPPIHKASTLLFASYADLALANEGKYPGLTYGTDRLPAQRAFEEALCQLEGGEICRAFQSGINAIVHTLQAFTKAGDHIVVCDNVYWPTSNFCNKVLSKFGVEISYAPSAVGADIADYLRDNTSLIFMESPGSNTFEIQDIEAITQIARARDIVTILDGTWGTPLYHRALSFGVDVSIQSATKYISGHSDILLGTATVNHKYADILARYYQSLELFAPPADCYAALRGLKTLHVRLKHHEQSALQIADWLESQPQTGRIIHPARPDHPQHSRWKKYFTGSCGLFAFTFKKEPSEKELGEFINALQLFGIGYSWGGYKSLITAGKYVRNGSDLNGSTVIRLNIGLEAVEDLCHDLAQALARL</sequence>
<dbReference type="EMBL" id="CR522870">
    <property type="protein sequence ID" value="CAG37677.1"/>
    <property type="molecule type" value="Genomic_DNA"/>
</dbReference>
<reference evidence="11" key="1">
    <citation type="journal article" date="2004" name="Environ. Microbiol.">
        <title>The genome of Desulfotalea psychrophila, a sulfate-reducing bacterium from permanently cold Arctic sediments.</title>
        <authorList>
            <person name="Rabus R."/>
            <person name="Ruepp A."/>
            <person name="Frickey T."/>
            <person name="Rattei T."/>
            <person name="Fartmann B."/>
            <person name="Stark M."/>
            <person name="Bauer M."/>
            <person name="Zibat A."/>
            <person name="Lombardot T."/>
            <person name="Becker I."/>
            <person name="Amann J."/>
            <person name="Gellner K."/>
            <person name="Teeling H."/>
            <person name="Leuschner W.D."/>
            <person name="Gloeckner F.-O."/>
            <person name="Lupas A.N."/>
            <person name="Amann R."/>
            <person name="Klenk H.-P."/>
        </authorList>
    </citation>
    <scope>NUCLEOTIDE SEQUENCE [LARGE SCALE GENOMIC DNA]</scope>
    <source>
        <strain evidence="11">DSM 12343 / LSv54</strain>
    </source>
</reference>
<dbReference type="AlphaFoldDB" id="Q6AJ03"/>
<comment type="cofactor">
    <cofactor evidence="1 9">
        <name>pyridoxal 5'-phosphate</name>
        <dbReference type="ChEBI" id="CHEBI:597326"/>
    </cofactor>
</comment>
<keyword evidence="4 10" id="KW-0456">Lyase</keyword>
<accession>Q6AJ03</accession>
<evidence type="ECO:0000256" key="6">
    <source>
        <dbReference type="ARBA" id="ARBA00047517"/>
    </source>
</evidence>
<evidence type="ECO:0000256" key="2">
    <source>
        <dbReference type="ARBA" id="ARBA00009077"/>
    </source>
</evidence>
<comment type="pathway">
    <text evidence="5">Amino-acid biosynthesis; L-methionine biosynthesis via de novo pathway; L-homocysteine from L-cystathionine: step 1/1.</text>
</comment>
<comment type="similarity">
    <text evidence="2 9">Belongs to the trans-sulfuration enzymes family.</text>
</comment>
<evidence type="ECO:0000256" key="8">
    <source>
        <dbReference type="PIRSR" id="PIRSR001434-2"/>
    </source>
</evidence>
<evidence type="ECO:0000256" key="5">
    <source>
        <dbReference type="ARBA" id="ARBA00046315"/>
    </source>
</evidence>
<keyword evidence="11" id="KW-1185">Reference proteome</keyword>
<dbReference type="SUPFAM" id="SSF53383">
    <property type="entry name" value="PLP-dependent transferases"/>
    <property type="match status" value="1"/>
</dbReference>
<evidence type="ECO:0000313" key="11">
    <source>
        <dbReference type="Proteomes" id="UP000000602"/>
    </source>
</evidence>
<evidence type="ECO:0000256" key="9">
    <source>
        <dbReference type="RuleBase" id="RU362118"/>
    </source>
</evidence>
<dbReference type="PROSITE" id="PS00868">
    <property type="entry name" value="CYS_MET_METAB_PP"/>
    <property type="match status" value="1"/>
</dbReference>
<evidence type="ECO:0000256" key="1">
    <source>
        <dbReference type="ARBA" id="ARBA00001933"/>
    </source>
</evidence>
<dbReference type="InterPro" id="IPR015424">
    <property type="entry name" value="PyrdxlP-dep_Trfase"/>
</dbReference>
<dbReference type="InterPro" id="IPR054542">
    <property type="entry name" value="Cys_met_metab_PP"/>
</dbReference>
<dbReference type="InterPro" id="IPR015422">
    <property type="entry name" value="PyrdxlP-dep_Trfase_small"/>
</dbReference>
<comment type="catalytic activity">
    <reaction evidence="6">
        <text>L,L-cystathionine + H2O = L-homocysteine + pyruvate + NH4(+)</text>
        <dbReference type="Rhea" id="RHEA:13965"/>
        <dbReference type="ChEBI" id="CHEBI:15361"/>
        <dbReference type="ChEBI" id="CHEBI:15377"/>
        <dbReference type="ChEBI" id="CHEBI:28938"/>
        <dbReference type="ChEBI" id="CHEBI:58161"/>
        <dbReference type="ChEBI" id="CHEBI:58199"/>
    </reaction>
</comment>
<dbReference type="InterPro" id="IPR006233">
    <property type="entry name" value="Cys_b_lyase_bac"/>
</dbReference>
<organism evidence="10 11">
    <name type="scientific">Desulfotalea psychrophila (strain LSv54 / DSM 12343)</name>
    <dbReference type="NCBI Taxonomy" id="177439"/>
    <lineage>
        <taxon>Bacteria</taxon>
        <taxon>Pseudomonadati</taxon>
        <taxon>Thermodesulfobacteriota</taxon>
        <taxon>Desulfobulbia</taxon>
        <taxon>Desulfobulbales</taxon>
        <taxon>Desulfocapsaceae</taxon>
        <taxon>Desulfotalea</taxon>
    </lineage>
</organism>
<dbReference type="HOGENOM" id="CLU_018986_5_1_7"/>
<dbReference type="Pfam" id="PF01053">
    <property type="entry name" value="Cys_Met_Meta_PP"/>
    <property type="match status" value="1"/>
</dbReference>
<dbReference type="PANTHER" id="PTHR43500:SF1">
    <property type="entry name" value="CYSTATHIONINE BETA-LYASE-RELATED"/>
    <property type="match status" value="1"/>
</dbReference>
<dbReference type="OrthoDB" id="9805807at2"/>
<dbReference type="FunFam" id="3.40.640.10:FF:000046">
    <property type="entry name" value="Cystathionine gamma-lyase"/>
    <property type="match status" value="1"/>
</dbReference>
<dbReference type="KEGG" id="dps:DP2948"/>
<proteinExistence type="inferred from homology"/>
<dbReference type="eggNOG" id="COG0626">
    <property type="taxonomic scope" value="Bacteria"/>
</dbReference>
<evidence type="ECO:0000256" key="3">
    <source>
        <dbReference type="ARBA" id="ARBA00022898"/>
    </source>
</evidence>
<gene>
    <name evidence="10" type="ordered locus">DP2948</name>
</gene>
<evidence type="ECO:0000256" key="4">
    <source>
        <dbReference type="ARBA" id="ARBA00023239"/>
    </source>
</evidence>
<dbReference type="GO" id="GO:0019450">
    <property type="term" value="P:L-cysteine catabolic process to pyruvate"/>
    <property type="evidence" value="ECO:0007669"/>
    <property type="project" value="TreeGrafter"/>
</dbReference>
<dbReference type="PIRSF" id="PIRSF001434">
    <property type="entry name" value="CGS"/>
    <property type="match status" value="1"/>
</dbReference>
<feature type="modified residue" description="N6-(pyridoxal phosphate)lysine" evidence="8">
    <location>
        <position position="208"/>
    </location>
</feature>
<dbReference type="RefSeq" id="WP_011190189.1">
    <property type="nucleotide sequence ID" value="NC_006138.1"/>
</dbReference>
<dbReference type="GO" id="GO:0047804">
    <property type="term" value="F:cysteine-S-conjugate beta-lyase activity"/>
    <property type="evidence" value="ECO:0007669"/>
    <property type="project" value="UniProtKB-EC"/>
</dbReference>
<dbReference type="NCBIfam" id="TIGR01324">
    <property type="entry name" value="cysta_beta_ly_B"/>
    <property type="match status" value="1"/>
</dbReference>
<dbReference type="STRING" id="177439.DP2948"/>
<name>Q6AJ03_DESPS</name>
<dbReference type="Proteomes" id="UP000000602">
    <property type="component" value="Chromosome"/>
</dbReference>
<evidence type="ECO:0000256" key="7">
    <source>
        <dbReference type="ARBA" id="ARBA00047625"/>
    </source>
</evidence>
<dbReference type="Gene3D" id="3.90.1150.10">
    <property type="entry name" value="Aspartate Aminotransferase, domain 1"/>
    <property type="match status" value="1"/>
</dbReference>
<comment type="catalytic activity">
    <reaction evidence="7">
        <text>an S-substituted L-cysteine + H2O = a thiol + pyruvate + NH4(+)</text>
        <dbReference type="Rhea" id="RHEA:18121"/>
        <dbReference type="ChEBI" id="CHEBI:15361"/>
        <dbReference type="ChEBI" id="CHEBI:15377"/>
        <dbReference type="ChEBI" id="CHEBI:28938"/>
        <dbReference type="ChEBI" id="CHEBI:29256"/>
        <dbReference type="ChEBI" id="CHEBI:58717"/>
        <dbReference type="EC" id="4.4.1.13"/>
    </reaction>
</comment>
<dbReference type="GO" id="GO:0030170">
    <property type="term" value="F:pyridoxal phosphate binding"/>
    <property type="evidence" value="ECO:0007669"/>
    <property type="project" value="InterPro"/>
</dbReference>
<dbReference type="InterPro" id="IPR000277">
    <property type="entry name" value="Cys/Met-Metab_PyrdxlP-dep_enz"/>
</dbReference>
<dbReference type="Gene3D" id="3.40.640.10">
    <property type="entry name" value="Type I PLP-dependent aspartate aminotransferase-like (Major domain)"/>
    <property type="match status" value="1"/>
</dbReference>
<dbReference type="PANTHER" id="PTHR43500">
    <property type="entry name" value="CYSTATHIONINE BETA-LYASE-RELATED"/>
    <property type="match status" value="1"/>
</dbReference>